<dbReference type="Proteomes" id="UP000032407">
    <property type="component" value="Unassembled WGS sequence"/>
</dbReference>
<evidence type="ECO:0000313" key="6">
    <source>
        <dbReference type="Proteomes" id="UP000032407"/>
    </source>
</evidence>
<feature type="domain" description="ABC transporter" evidence="4">
    <location>
        <begin position="19"/>
        <end position="80"/>
    </location>
</feature>
<protein>
    <submittedName>
        <fullName evidence="5">ABC-transoprted ATP-binding protein</fullName>
    </submittedName>
</protein>
<dbReference type="InterPro" id="IPR003439">
    <property type="entry name" value="ABC_transporter-like_ATP-bd"/>
</dbReference>
<comment type="caution">
    <text evidence="5">The sequence shown here is derived from an EMBL/GenBank/DDBJ whole genome shotgun (WGS) entry which is preliminary data.</text>
</comment>
<proteinExistence type="predicted"/>
<evidence type="ECO:0000256" key="3">
    <source>
        <dbReference type="ARBA" id="ARBA00022840"/>
    </source>
</evidence>
<dbReference type="Gene3D" id="3.40.50.300">
    <property type="entry name" value="P-loop containing nucleotide triphosphate hydrolases"/>
    <property type="match status" value="1"/>
</dbReference>
<keyword evidence="2" id="KW-0547">Nucleotide-binding</keyword>
<dbReference type="GO" id="GO:0005524">
    <property type="term" value="F:ATP binding"/>
    <property type="evidence" value="ECO:0007669"/>
    <property type="project" value="UniProtKB-KW"/>
</dbReference>
<dbReference type="InterPro" id="IPR051782">
    <property type="entry name" value="ABC_Transporter_VariousFunc"/>
</dbReference>
<evidence type="ECO:0000256" key="2">
    <source>
        <dbReference type="ARBA" id="ARBA00022741"/>
    </source>
</evidence>
<gene>
    <name evidence="5" type="ORF">C797_18652</name>
</gene>
<reference evidence="5 6" key="1">
    <citation type="journal article" date="2015" name="Sci. Rep.">
        <title>The expression and crystallization of Cry65Aa require two C-termini, revealing a novel evolutionary strategy of Bacillus thuringiensis Cry proteins.</title>
        <authorList>
            <person name="Peng D.H."/>
            <person name="Pang C.Y."/>
            <person name="Wu H."/>
            <person name="Huang Q."/>
            <person name="Zheng J.S."/>
            <person name="Sun M."/>
        </authorList>
    </citation>
    <scope>NUCLEOTIDE SEQUENCE [LARGE SCALE GENOMIC DNA]</scope>
    <source>
        <strain evidence="5 6">Sbt003</strain>
    </source>
</reference>
<keyword evidence="3 5" id="KW-0067">ATP-binding</keyword>
<organism evidence="5 6">
    <name type="scientific">Bacillus thuringiensis Sbt003</name>
    <dbReference type="NCBI Taxonomy" id="1235825"/>
    <lineage>
        <taxon>Bacteria</taxon>
        <taxon>Bacillati</taxon>
        <taxon>Bacillota</taxon>
        <taxon>Bacilli</taxon>
        <taxon>Bacillales</taxon>
        <taxon>Bacillaceae</taxon>
        <taxon>Bacillus</taxon>
        <taxon>Bacillus cereus group</taxon>
    </lineage>
</organism>
<dbReference type="RefSeq" id="WP_004409691.1">
    <property type="nucleotide sequence ID" value="NZ_KN849200.1"/>
</dbReference>
<sequence>MISKIVFFSSGTENGNFLQQIFNVDQKQFSSTFLKMINQFQMDHALDQFVQEYSLGMKHKLYWSAVLARKSSIILLDEPLSAFDIDAQKLALAILKQKASEGSIILFTSHLSEISDTLATRVLVLQEGNLKEEKI</sequence>
<dbReference type="SUPFAM" id="SSF52540">
    <property type="entry name" value="P-loop containing nucleoside triphosphate hydrolases"/>
    <property type="match status" value="1"/>
</dbReference>
<dbReference type="PANTHER" id="PTHR42939:SF1">
    <property type="entry name" value="ABC TRANSPORTER ATP-BINDING PROTEIN ALBC-RELATED"/>
    <property type="match status" value="1"/>
</dbReference>
<accession>A0A9X0F7A1</accession>
<dbReference type="GO" id="GO:0016887">
    <property type="term" value="F:ATP hydrolysis activity"/>
    <property type="evidence" value="ECO:0007669"/>
    <property type="project" value="InterPro"/>
</dbReference>
<dbReference type="PANTHER" id="PTHR42939">
    <property type="entry name" value="ABC TRANSPORTER ATP-BINDING PROTEIN ALBC-RELATED"/>
    <property type="match status" value="1"/>
</dbReference>
<dbReference type="InterPro" id="IPR027417">
    <property type="entry name" value="P-loop_NTPase"/>
</dbReference>
<evidence type="ECO:0000256" key="1">
    <source>
        <dbReference type="ARBA" id="ARBA00022448"/>
    </source>
</evidence>
<evidence type="ECO:0000313" key="5">
    <source>
        <dbReference type="EMBL" id="KIU73357.1"/>
    </source>
</evidence>
<keyword evidence="1" id="KW-0813">Transport</keyword>
<name>A0A9X0F7A1_BACTU</name>
<dbReference type="AlphaFoldDB" id="A0A9X0F7A1"/>
<dbReference type="Pfam" id="PF00005">
    <property type="entry name" value="ABC_tran"/>
    <property type="match status" value="1"/>
</dbReference>
<evidence type="ECO:0000259" key="4">
    <source>
        <dbReference type="Pfam" id="PF00005"/>
    </source>
</evidence>
<dbReference type="EMBL" id="AMYJ01000027">
    <property type="protein sequence ID" value="KIU73357.1"/>
    <property type="molecule type" value="Genomic_DNA"/>
</dbReference>